<name>A0A8S0TMQ0_OLEEU</name>
<evidence type="ECO:0000313" key="1">
    <source>
        <dbReference type="EMBL" id="CAA3006647.1"/>
    </source>
</evidence>
<organism evidence="1 2">
    <name type="scientific">Olea europaea subsp. europaea</name>
    <dbReference type="NCBI Taxonomy" id="158383"/>
    <lineage>
        <taxon>Eukaryota</taxon>
        <taxon>Viridiplantae</taxon>
        <taxon>Streptophyta</taxon>
        <taxon>Embryophyta</taxon>
        <taxon>Tracheophyta</taxon>
        <taxon>Spermatophyta</taxon>
        <taxon>Magnoliopsida</taxon>
        <taxon>eudicotyledons</taxon>
        <taxon>Gunneridae</taxon>
        <taxon>Pentapetalae</taxon>
        <taxon>asterids</taxon>
        <taxon>lamiids</taxon>
        <taxon>Lamiales</taxon>
        <taxon>Oleaceae</taxon>
        <taxon>Oleeae</taxon>
        <taxon>Olea</taxon>
    </lineage>
</organism>
<dbReference type="OrthoDB" id="5835829at2759"/>
<comment type="caution">
    <text evidence="1">The sequence shown here is derived from an EMBL/GenBank/DDBJ whole genome shotgun (WGS) entry which is preliminary data.</text>
</comment>
<gene>
    <name evidence="1" type="ORF">OLEA9_A017437</name>
</gene>
<dbReference type="SUPFAM" id="SSF53756">
    <property type="entry name" value="UDP-Glycosyltransferase/glycogen phosphorylase"/>
    <property type="match status" value="1"/>
</dbReference>
<accession>A0A8S0TMQ0</accession>
<dbReference type="Gramene" id="OE9A017437T1">
    <property type="protein sequence ID" value="OE9A017437C1"/>
    <property type="gene ID" value="OE9A017437"/>
</dbReference>
<dbReference type="GO" id="GO:1901135">
    <property type="term" value="P:carbohydrate derivative metabolic process"/>
    <property type="evidence" value="ECO:0007669"/>
    <property type="project" value="UniProtKB-ARBA"/>
</dbReference>
<evidence type="ECO:0000313" key="2">
    <source>
        <dbReference type="Proteomes" id="UP000594638"/>
    </source>
</evidence>
<protein>
    <submittedName>
        <fullName evidence="1">Beta-D-glucosyl crocetin beta-1,6-glucosyltransferase-like</fullName>
    </submittedName>
</protein>
<dbReference type="EMBL" id="CACTIH010007262">
    <property type="protein sequence ID" value="CAA3006647.1"/>
    <property type="molecule type" value="Genomic_DNA"/>
</dbReference>
<proteinExistence type="predicted"/>
<sequence length="195" mass="22127">MQLVSLHLPTLPGLPTHLYATNGLPLDLMFGMAEPEFANILSSIKPDLLIYDFLQPWAPLAASVQNIPAVEFITSSSTMTSFLFHHLKRPAGKKFVLVDSLVQEPSLDDENPDIVEWLNKKEKKSTVFVSFGSEYFHSKEDTEEIARGLEPSNINFIWVVRFPKDVERKLEETLPKGYLERVSDRGLAVERRARS</sequence>
<dbReference type="GO" id="GO:0008194">
    <property type="term" value="F:UDP-glycosyltransferase activity"/>
    <property type="evidence" value="ECO:0007669"/>
    <property type="project" value="UniProtKB-ARBA"/>
</dbReference>
<dbReference type="PANTHER" id="PTHR48044:SF29">
    <property type="entry name" value="GLYCOSYLTRANSFERASE"/>
    <property type="match status" value="1"/>
</dbReference>
<dbReference type="Gene3D" id="3.40.50.2000">
    <property type="entry name" value="Glycogen Phosphorylase B"/>
    <property type="match status" value="2"/>
</dbReference>
<keyword evidence="2" id="KW-1185">Reference proteome</keyword>
<dbReference type="PANTHER" id="PTHR48044">
    <property type="entry name" value="GLYCOSYLTRANSFERASE"/>
    <property type="match status" value="1"/>
</dbReference>
<dbReference type="Proteomes" id="UP000594638">
    <property type="component" value="Unassembled WGS sequence"/>
</dbReference>
<dbReference type="AlphaFoldDB" id="A0A8S0TMQ0"/>
<reference evidence="1 2" key="1">
    <citation type="submission" date="2019-12" db="EMBL/GenBank/DDBJ databases">
        <authorList>
            <person name="Alioto T."/>
            <person name="Alioto T."/>
            <person name="Gomez Garrido J."/>
        </authorList>
    </citation>
    <scope>NUCLEOTIDE SEQUENCE [LARGE SCALE GENOMIC DNA]</scope>
</reference>